<feature type="transmembrane region" description="Helical" evidence="8">
    <location>
        <begin position="75"/>
        <end position="97"/>
    </location>
</feature>
<comment type="similarity">
    <text evidence="2">Belongs to the cation diffusion facilitator (CDF) transporter (TC 2.A.4) family. SLC30A subfamily.</text>
</comment>
<evidence type="ECO:0000256" key="4">
    <source>
        <dbReference type="ARBA" id="ARBA00022692"/>
    </source>
</evidence>
<evidence type="ECO:0000256" key="1">
    <source>
        <dbReference type="ARBA" id="ARBA00004141"/>
    </source>
</evidence>
<evidence type="ECO:0000256" key="3">
    <source>
        <dbReference type="ARBA" id="ARBA00022448"/>
    </source>
</evidence>
<dbReference type="PATRIC" id="fig|1685124.3.peg.516"/>
<feature type="transmembrane region" description="Helical" evidence="8">
    <location>
        <begin position="109"/>
        <end position="128"/>
    </location>
</feature>
<feature type="domain" description="Cation efflux protein transmembrane" evidence="9">
    <location>
        <begin position="9"/>
        <end position="197"/>
    </location>
</feature>
<dbReference type="PANTHER" id="PTHR11562">
    <property type="entry name" value="CATION EFFLUX PROTEIN/ ZINC TRANSPORTER"/>
    <property type="match status" value="1"/>
</dbReference>
<evidence type="ECO:0000259" key="9">
    <source>
        <dbReference type="Pfam" id="PF01545"/>
    </source>
</evidence>
<feature type="transmembrane region" description="Helical" evidence="8">
    <location>
        <begin position="148"/>
        <end position="167"/>
    </location>
</feature>
<dbReference type="InterPro" id="IPR058533">
    <property type="entry name" value="Cation_efflux_TM"/>
</dbReference>
<keyword evidence="6" id="KW-0406">Ion transport</keyword>
<dbReference type="GO" id="GO:0005886">
    <property type="term" value="C:plasma membrane"/>
    <property type="evidence" value="ECO:0007669"/>
    <property type="project" value="TreeGrafter"/>
</dbReference>
<dbReference type="AlphaFoldDB" id="A0A0M0BVU5"/>
<dbReference type="PANTHER" id="PTHR11562:SF17">
    <property type="entry name" value="RE54080P-RELATED"/>
    <property type="match status" value="1"/>
</dbReference>
<comment type="subcellular location">
    <subcellularLocation>
        <location evidence="1">Membrane</location>
        <topology evidence="1">Multi-pass membrane protein</topology>
    </subcellularLocation>
</comment>
<feature type="domain" description="Cation efflux protein cytoplasmic" evidence="10">
    <location>
        <begin position="201"/>
        <end position="277"/>
    </location>
</feature>
<evidence type="ECO:0000313" key="12">
    <source>
        <dbReference type="Proteomes" id="UP000037237"/>
    </source>
</evidence>
<evidence type="ECO:0000256" key="6">
    <source>
        <dbReference type="ARBA" id="ARBA00023065"/>
    </source>
</evidence>
<organism evidence="11 12">
    <name type="scientific">miscellaneous Crenarchaeota group-1 archaeon SG8-32-1</name>
    <dbReference type="NCBI Taxonomy" id="1685124"/>
    <lineage>
        <taxon>Archaea</taxon>
        <taxon>Candidatus Bathyarchaeota</taxon>
        <taxon>MCG-1</taxon>
    </lineage>
</organism>
<keyword evidence="3" id="KW-0813">Transport</keyword>
<evidence type="ECO:0000259" key="10">
    <source>
        <dbReference type="Pfam" id="PF16916"/>
    </source>
</evidence>
<dbReference type="InterPro" id="IPR027469">
    <property type="entry name" value="Cation_efflux_TMD_sf"/>
</dbReference>
<comment type="caution">
    <text evidence="11">The sequence shown here is derived from an EMBL/GenBank/DDBJ whole genome shotgun (WGS) entry which is preliminary data.</text>
</comment>
<dbReference type="InterPro" id="IPR050681">
    <property type="entry name" value="CDF/SLC30A"/>
</dbReference>
<evidence type="ECO:0000256" key="8">
    <source>
        <dbReference type="SAM" id="Phobius"/>
    </source>
</evidence>
<dbReference type="Proteomes" id="UP000037237">
    <property type="component" value="Unassembled WGS sequence"/>
</dbReference>
<evidence type="ECO:0000256" key="5">
    <source>
        <dbReference type="ARBA" id="ARBA00022989"/>
    </source>
</evidence>
<dbReference type="GO" id="GO:0005385">
    <property type="term" value="F:zinc ion transmembrane transporter activity"/>
    <property type="evidence" value="ECO:0007669"/>
    <property type="project" value="TreeGrafter"/>
</dbReference>
<dbReference type="Pfam" id="PF01545">
    <property type="entry name" value="Cation_efflux"/>
    <property type="match status" value="1"/>
</dbReference>
<keyword evidence="5 8" id="KW-1133">Transmembrane helix</keyword>
<evidence type="ECO:0000313" key="11">
    <source>
        <dbReference type="EMBL" id="KON32569.1"/>
    </source>
</evidence>
<evidence type="ECO:0000256" key="7">
    <source>
        <dbReference type="ARBA" id="ARBA00023136"/>
    </source>
</evidence>
<accession>A0A0M0BVU5</accession>
<gene>
    <name evidence="11" type="ORF">AC477_02805</name>
</gene>
<keyword evidence="4 8" id="KW-0812">Transmembrane</keyword>
<dbReference type="Gene3D" id="1.20.1510.10">
    <property type="entry name" value="Cation efflux protein transmembrane domain"/>
    <property type="match status" value="1"/>
</dbReference>
<evidence type="ECO:0000256" key="2">
    <source>
        <dbReference type="ARBA" id="ARBA00008873"/>
    </source>
</evidence>
<dbReference type="Pfam" id="PF16916">
    <property type="entry name" value="ZT_dimer"/>
    <property type="match status" value="1"/>
</dbReference>
<dbReference type="InterPro" id="IPR027470">
    <property type="entry name" value="Cation_efflux_CTD"/>
</dbReference>
<keyword evidence="7 8" id="KW-0472">Membrane</keyword>
<feature type="transmembrane region" description="Helical" evidence="8">
    <location>
        <begin position="173"/>
        <end position="193"/>
    </location>
</feature>
<dbReference type="InterPro" id="IPR036837">
    <property type="entry name" value="Cation_efflux_CTD_sf"/>
</dbReference>
<dbReference type="SUPFAM" id="SSF160240">
    <property type="entry name" value="Cation efflux protein cytoplasmic domain-like"/>
    <property type="match status" value="1"/>
</dbReference>
<reference evidence="11 12" key="1">
    <citation type="submission" date="2015-06" db="EMBL/GenBank/DDBJ databases">
        <title>New insights into the roles of widespread benthic archaea in carbon and nitrogen cycling.</title>
        <authorList>
            <person name="Lazar C.S."/>
            <person name="Baker B.J."/>
            <person name="Seitz K.W."/>
            <person name="Hyde A.S."/>
            <person name="Dick G.J."/>
            <person name="Hinrichs K.-U."/>
            <person name="Teske A.P."/>
        </authorList>
    </citation>
    <scope>NUCLEOTIDE SEQUENCE [LARGE SCALE GENOMIC DNA]</scope>
    <source>
        <strain evidence="11">SG8-32-1</strain>
    </source>
</reference>
<protein>
    <submittedName>
        <fullName evidence="11">Cobalt transporter</fullName>
    </submittedName>
</protein>
<name>A0A0M0BVU5_9ARCH</name>
<dbReference type="EMBL" id="LFWU01000062">
    <property type="protein sequence ID" value="KON32569.1"/>
    <property type="molecule type" value="Genomic_DNA"/>
</dbReference>
<sequence>MPGREERVRLAALLNIIFTILELVGGFWTNSLAILSDALHDFGDSIALIGSWLFERGARRSPDTNRTFGYQRLSLFSSLFAASILIGGSIFIIFQAIPRLFNPELVNAFGMVGIAIIGIIFNGAGFFLLKKGESLNEKVLSWHLLEDLLGWVAILMGGVFIFFWKIYILDPLLTIGLTVFILYNVTTSLREAINILMQGVPKHINLDDVKKDLTLIKGVLGIHDIHIWSLEGETDIFTAHVILDDEALEKQPEETKKVIKEILLKHHIEHSTIEIESKYYCTGIICEGRDPKYRANRSA</sequence>
<dbReference type="SUPFAM" id="SSF161111">
    <property type="entry name" value="Cation efflux protein transmembrane domain-like"/>
    <property type="match status" value="1"/>
</dbReference>
<feature type="transmembrane region" description="Helical" evidence="8">
    <location>
        <begin position="12"/>
        <end position="28"/>
    </location>
</feature>
<dbReference type="NCBIfam" id="TIGR01297">
    <property type="entry name" value="CDF"/>
    <property type="match status" value="1"/>
</dbReference>
<dbReference type="InterPro" id="IPR002524">
    <property type="entry name" value="Cation_efflux"/>
</dbReference>
<proteinExistence type="inferred from homology"/>